<evidence type="ECO:0000313" key="2">
    <source>
        <dbReference type="Proteomes" id="UP000050301"/>
    </source>
</evidence>
<keyword evidence="2" id="KW-1185">Reference proteome</keyword>
<reference evidence="1 2" key="1">
    <citation type="submission" date="2015-09" db="EMBL/GenBank/DDBJ databases">
        <title>Heavy metals and arsenic resistance mechanisms in polyextremophilic archaea of the family Ferroplasmaceae.</title>
        <authorList>
            <person name="Bulaev A.G."/>
            <person name="Kanygina A.V."/>
        </authorList>
    </citation>
    <scope>NUCLEOTIDE SEQUENCE [LARGE SCALE GENOMIC DNA]</scope>
    <source>
        <strain evidence="1 2">BH2</strain>
    </source>
</reference>
<dbReference type="Proteomes" id="UP000050301">
    <property type="component" value="Unassembled WGS sequence"/>
</dbReference>
<proteinExistence type="predicted"/>
<dbReference type="InParanoid" id="A0A0Q0RN66"/>
<protein>
    <submittedName>
        <fullName evidence="1">Uncharacterized protein</fullName>
    </submittedName>
</protein>
<comment type="caution">
    <text evidence="1">The sequence shown here is derived from an EMBL/GenBank/DDBJ whole genome shotgun (WGS) entry which is preliminary data.</text>
</comment>
<sequence length="62" mass="7161">MDKKTVIQINIEVPKIVGDVISEAEKYTRGVFELIRFGQRIIFKNQSTANEPKKELKKISIK</sequence>
<evidence type="ECO:0000313" key="1">
    <source>
        <dbReference type="EMBL" id="KQB33665.1"/>
    </source>
</evidence>
<dbReference type="RefSeq" id="WP_048100843.1">
    <property type="nucleotide sequence ID" value="NZ_LKBH01000299.1"/>
</dbReference>
<organism evidence="1 2">
    <name type="scientific">Acidiplasma cupricumulans</name>
    <dbReference type="NCBI Taxonomy" id="312540"/>
    <lineage>
        <taxon>Archaea</taxon>
        <taxon>Methanobacteriati</taxon>
        <taxon>Thermoplasmatota</taxon>
        <taxon>Thermoplasmata</taxon>
        <taxon>Thermoplasmatales</taxon>
        <taxon>Ferroplasmaceae</taxon>
        <taxon>Acidiplasma</taxon>
    </lineage>
</organism>
<dbReference type="AlphaFoldDB" id="A0A0Q0RN66"/>
<dbReference type="EMBL" id="LKBH01000299">
    <property type="protein sequence ID" value="KQB33665.1"/>
    <property type="molecule type" value="Genomic_DNA"/>
</dbReference>
<gene>
    <name evidence="1" type="ORF">AOG55_02335</name>
</gene>
<dbReference type="GeneID" id="84221728"/>
<accession>A0A0Q0RN66</accession>
<name>A0A0Q0RN66_9ARCH</name>